<organism evidence="4 5">
    <name type="scientific">Amycolatopsis rhizosphaerae</name>
    <dbReference type="NCBI Taxonomy" id="2053003"/>
    <lineage>
        <taxon>Bacteria</taxon>
        <taxon>Bacillati</taxon>
        <taxon>Actinomycetota</taxon>
        <taxon>Actinomycetes</taxon>
        <taxon>Pseudonocardiales</taxon>
        <taxon>Pseudonocardiaceae</taxon>
        <taxon>Amycolatopsis</taxon>
    </lineage>
</organism>
<dbReference type="Gene3D" id="2.130.10.10">
    <property type="entry name" value="YVTN repeat-like/Quinoprotein amine dehydrogenase"/>
    <property type="match status" value="2"/>
</dbReference>
<protein>
    <submittedName>
        <fullName evidence="4">PQQ-binding-like beta-propeller repeat protein</fullName>
    </submittedName>
</protein>
<accession>A0A558BAZ8</accession>
<dbReference type="SUPFAM" id="SSF50998">
    <property type="entry name" value="Quinoprotein alcohol dehydrogenase-like"/>
    <property type="match status" value="1"/>
</dbReference>
<dbReference type="InterPro" id="IPR018929">
    <property type="entry name" value="DUF2510"/>
</dbReference>
<keyword evidence="1" id="KW-0812">Transmembrane</keyword>
<keyword evidence="1" id="KW-0472">Membrane</keyword>
<dbReference type="InterPro" id="IPR015943">
    <property type="entry name" value="WD40/YVTN_repeat-like_dom_sf"/>
</dbReference>
<evidence type="ECO:0000259" key="3">
    <source>
        <dbReference type="Pfam" id="PF13360"/>
    </source>
</evidence>
<evidence type="ECO:0000256" key="1">
    <source>
        <dbReference type="SAM" id="Phobius"/>
    </source>
</evidence>
<keyword evidence="1" id="KW-1133">Transmembrane helix</keyword>
<dbReference type="OrthoDB" id="3674818at2"/>
<reference evidence="4 5" key="2">
    <citation type="submission" date="2019-08" db="EMBL/GenBank/DDBJ databases">
        <title>Amycolatopsis acidicola sp. nov., isolated from peat swamp forest soil.</title>
        <authorList>
            <person name="Srisuk N."/>
        </authorList>
    </citation>
    <scope>NUCLEOTIDE SEQUENCE [LARGE SCALE GENOMIC DNA]</scope>
    <source>
        <strain evidence="4 5">TBRC 6029</strain>
    </source>
</reference>
<evidence type="ECO:0000313" key="4">
    <source>
        <dbReference type="EMBL" id="TVT33692.1"/>
    </source>
</evidence>
<gene>
    <name evidence="4" type="ORF">FNH05_26945</name>
</gene>
<reference evidence="4 5" key="1">
    <citation type="submission" date="2019-07" db="EMBL/GenBank/DDBJ databases">
        <authorList>
            <person name="Duangmal K."/>
            <person name="Teo W.F.A."/>
        </authorList>
    </citation>
    <scope>NUCLEOTIDE SEQUENCE [LARGE SCALE GENOMIC DNA]</scope>
    <source>
        <strain evidence="4 5">TBRC 6029</strain>
    </source>
</reference>
<dbReference type="Proteomes" id="UP000320011">
    <property type="component" value="Unassembled WGS sequence"/>
</dbReference>
<dbReference type="EMBL" id="VJWX01000351">
    <property type="protein sequence ID" value="TVT33692.1"/>
    <property type="molecule type" value="Genomic_DNA"/>
</dbReference>
<comment type="caution">
    <text evidence="4">The sequence shown here is derived from an EMBL/GenBank/DDBJ whole genome shotgun (WGS) entry which is preliminary data.</text>
</comment>
<proteinExistence type="predicted"/>
<keyword evidence="5" id="KW-1185">Reference proteome</keyword>
<sequence length="525" mass="54724">MVSSGLHLLQVRLRLRTRGRVVSQPGWYQDPAGGPSLRWWDGGQWTARQCAAPEAWPGVPGAVAQDPAPGEGVLAAAGPVEPAVLFSPELHSDLFRHQQEITVPPATFQQSPPAAAPMPNRRKFLWIAGIGVAGLAAVGGVAAVALTRDSTHGGNAASTPPTGAPVPNGPAPTWTQALDNHFNNGDRSGGLGVMGGVLVRWDNAMAQAFDTKTGAPRWTGRPDLPAGYSGFSWIGLNDSLLIGATQDAETNSSLVFAIGSDGKQQFSHDVGRNAHGMGFTQVFDFDGINVLLGTRNEIVAIEVSSGKQLWRRALTAYNRASAVIGGQRCYLQDYTATLCLDMTTGNQLWATPNTCTANGASSIVSVADVLAIAGERLVVLDTVTGTQRQTVLQASTSIRGVGVAADLLIVGEETETASGDNDYTAWGINPRDGSKVWATPIQRLMATSLTTSADLVLVPTQAESGATVRLGIVVLDGKTGTIAWAESGSAINVSAGGIADWLACATPDAVYAASSTTVCAYPRHP</sequence>
<dbReference type="PANTHER" id="PTHR34512:SF30">
    <property type="entry name" value="OUTER MEMBRANE PROTEIN ASSEMBLY FACTOR BAMB"/>
    <property type="match status" value="1"/>
</dbReference>
<evidence type="ECO:0000259" key="2">
    <source>
        <dbReference type="Pfam" id="PF10708"/>
    </source>
</evidence>
<dbReference type="InterPro" id="IPR011047">
    <property type="entry name" value="Quinoprotein_ADH-like_sf"/>
</dbReference>
<name>A0A558BAZ8_9PSEU</name>
<feature type="domain" description="Pyrrolo-quinoline quinone repeat" evidence="3">
    <location>
        <begin position="261"/>
        <end position="485"/>
    </location>
</feature>
<dbReference type="PANTHER" id="PTHR34512">
    <property type="entry name" value="CELL SURFACE PROTEIN"/>
    <property type="match status" value="1"/>
</dbReference>
<evidence type="ECO:0000313" key="5">
    <source>
        <dbReference type="Proteomes" id="UP000320011"/>
    </source>
</evidence>
<dbReference type="Pfam" id="PF10708">
    <property type="entry name" value="DUF2510"/>
    <property type="match status" value="1"/>
</dbReference>
<feature type="transmembrane region" description="Helical" evidence="1">
    <location>
        <begin position="124"/>
        <end position="146"/>
    </location>
</feature>
<dbReference type="InterPro" id="IPR002372">
    <property type="entry name" value="PQQ_rpt_dom"/>
</dbReference>
<dbReference type="Pfam" id="PF13360">
    <property type="entry name" value="PQQ_2"/>
    <property type="match status" value="1"/>
</dbReference>
<dbReference type="AlphaFoldDB" id="A0A558BAZ8"/>
<feature type="domain" description="DUF2510" evidence="2">
    <location>
        <begin position="25"/>
        <end position="54"/>
    </location>
</feature>